<evidence type="ECO:0000256" key="2">
    <source>
        <dbReference type="HAMAP-Rule" id="MF_00984"/>
    </source>
</evidence>
<dbReference type="PROSITE" id="PS50935">
    <property type="entry name" value="SSB"/>
    <property type="match status" value="1"/>
</dbReference>
<evidence type="ECO:0000256" key="1">
    <source>
        <dbReference type="ARBA" id="ARBA00023125"/>
    </source>
</evidence>
<accession>A0A3D8J6Y3</accession>
<dbReference type="RefSeq" id="WP_115579292.1">
    <property type="nucleotide sequence ID" value="NZ_NXLX01000013.1"/>
</dbReference>
<evidence type="ECO:0000256" key="3">
    <source>
        <dbReference type="PIRNR" id="PIRNR002070"/>
    </source>
</evidence>
<dbReference type="CDD" id="cd04496">
    <property type="entry name" value="SSB_OBF"/>
    <property type="match status" value="1"/>
</dbReference>
<dbReference type="GO" id="GO:0006260">
    <property type="term" value="P:DNA replication"/>
    <property type="evidence" value="ECO:0007669"/>
    <property type="project" value="UniProtKB-UniRule"/>
</dbReference>
<dbReference type="GO" id="GO:0006310">
    <property type="term" value="P:DNA recombination"/>
    <property type="evidence" value="ECO:0007669"/>
    <property type="project" value="UniProtKB-UniRule"/>
</dbReference>
<dbReference type="EMBL" id="NXLX01000013">
    <property type="protein sequence ID" value="RDU73040.1"/>
    <property type="molecule type" value="Genomic_DNA"/>
</dbReference>
<dbReference type="InterPro" id="IPR011344">
    <property type="entry name" value="ssDNA-bd"/>
</dbReference>
<comment type="function">
    <text evidence="2">Plays an important role in DNA replication, recombination and repair. Binds to ssDNA and to an array of partner proteins to recruit them to their sites of action during DNA metabolism.</text>
</comment>
<dbReference type="GO" id="GO:0009295">
    <property type="term" value="C:nucleoid"/>
    <property type="evidence" value="ECO:0007669"/>
    <property type="project" value="TreeGrafter"/>
</dbReference>
<dbReference type="AlphaFoldDB" id="A0A3D8J6Y3"/>
<dbReference type="HAMAP" id="MF_00984">
    <property type="entry name" value="SSB"/>
    <property type="match status" value="1"/>
</dbReference>
<dbReference type="PANTHER" id="PTHR10302">
    <property type="entry name" value="SINGLE-STRANDED DNA-BINDING PROTEIN"/>
    <property type="match status" value="1"/>
</dbReference>
<dbReference type="OrthoDB" id="9809878at2"/>
<feature type="short sequence motif" description="Important for interaction with partner proteins" evidence="2">
    <location>
        <begin position="135"/>
        <end position="140"/>
    </location>
</feature>
<proteinExistence type="inferred from homology"/>
<dbReference type="GO" id="GO:0006281">
    <property type="term" value="P:DNA repair"/>
    <property type="evidence" value="ECO:0007669"/>
    <property type="project" value="UniProtKB-UniRule"/>
</dbReference>
<evidence type="ECO:0000313" key="5">
    <source>
        <dbReference type="EMBL" id="RDU73040.1"/>
    </source>
</evidence>
<keyword evidence="2" id="KW-0227">DNA damage</keyword>
<dbReference type="GO" id="GO:0003697">
    <property type="term" value="F:single-stranded DNA binding"/>
    <property type="evidence" value="ECO:0007669"/>
    <property type="project" value="UniProtKB-UniRule"/>
</dbReference>
<keyword evidence="1 2" id="KW-0238">DNA-binding</keyword>
<keyword evidence="2" id="KW-0233">DNA recombination</keyword>
<keyword evidence="6" id="KW-1185">Reference proteome</keyword>
<reference evidence="5 6" key="1">
    <citation type="submission" date="2018-04" db="EMBL/GenBank/DDBJ databases">
        <title>Novel Campyloabacter and Helicobacter Species and Strains.</title>
        <authorList>
            <person name="Mannion A.J."/>
            <person name="Shen Z."/>
            <person name="Fox J.G."/>
        </authorList>
    </citation>
    <scope>NUCLEOTIDE SEQUENCE [LARGE SCALE GENOMIC DNA]</scope>
    <source>
        <strain evidence="5 6">MIT 04-9362</strain>
    </source>
</reference>
<dbReference type="InterPro" id="IPR000424">
    <property type="entry name" value="Primosome_PriB/ssb"/>
</dbReference>
<evidence type="ECO:0000313" key="6">
    <source>
        <dbReference type="Proteomes" id="UP000256695"/>
    </source>
</evidence>
<evidence type="ECO:0000256" key="4">
    <source>
        <dbReference type="SAM" id="MobiDB-lite"/>
    </source>
</evidence>
<dbReference type="Proteomes" id="UP000256695">
    <property type="component" value="Unassembled WGS sequence"/>
</dbReference>
<keyword evidence="2" id="KW-0234">DNA repair</keyword>
<comment type="caution">
    <text evidence="5">The sequence shown here is derived from an EMBL/GenBank/DDBJ whole genome shotgun (WGS) entry which is preliminary data.</text>
</comment>
<organism evidence="5 6">
    <name type="scientific">Helicobacter anseris</name>
    <dbReference type="NCBI Taxonomy" id="375926"/>
    <lineage>
        <taxon>Bacteria</taxon>
        <taxon>Pseudomonadati</taxon>
        <taxon>Campylobacterota</taxon>
        <taxon>Epsilonproteobacteria</taxon>
        <taxon>Campylobacterales</taxon>
        <taxon>Helicobacteraceae</taxon>
        <taxon>Helicobacter</taxon>
    </lineage>
</organism>
<feature type="region of interest" description="Disordered" evidence="4">
    <location>
        <begin position="113"/>
        <end position="140"/>
    </location>
</feature>
<dbReference type="PIRSF" id="PIRSF002070">
    <property type="entry name" value="SSB"/>
    <property type="match status" value="1"/>
</dbReference>
<dbReference type="Gene3D" id="2.40.50.140">
    <property type="entry name" value="Nucleic acid-binding proteins"/>
    <property type="match status" value="1"/>
</dbReference>
<comment type="caution">
    <text evidence="2">Lacks conserved residue(s) required for the propagation of feature annotation.</text>
</comment>
<dbReference type="InterPro" id="IPR012340">
    <property type="entry name" value="NA-bd_OB-fold"/>
</dbReference>
<comment type="subunit">
    <text evidence="2">Homotetramer.</text>
</comment>
<dbReference type="NCBIfam" id="TIGR00621">
    <property type="entry name" value="ssb"/>
    <property type="match status" value="1"/>
</dbReference>
<dbReference type="PANTHER" id="PTHR10302:SF27">
    <property type="entry name" value="SINGLE-STRANDED DNA-BINDING PROTEIN"/>
    <property type="match status" value="1"/>
</dbReference>
<name>A0A3D8J6Y3_9HELI</name>
<dbReference type="Pfam" id="PF00436">
    <property type="entry name" value="SSB"/>
    <property type="match status" value="1"/>
</dbReference>
<sequence>MFNKVILLGNLTKDVELKHLPSGMATCIISVATNRKTKKQDGSIHEETCFIDCKLFGRYAEIAKQYLMKGSRLHLEGRLTYETWTDQQGVKKSKHIIVCESLRLIDKIAQNSTQQTPQNNQGVMQGQMPPIDINEDEIPF</sequence>
<keyword evidence="2" id="KW-0235">DNA replication</keyword>
<dbReference type="SUPFAM" id="SSF50249">
    <property type="entry name" value="Nucleic acid-binding proteins"/>
    <property type="match status" value="1"/>
</dbReference>
<protein>
    <recommendedName>
        <fullName evidence="2 3">Single-stranded DNA-binding protein</fullName>
        <shortName evidence="2">SSB</shortName>
    </recommendedName>
</protein>
<gene>
    <name evidence="5" type="ORF">CQA57_05805</name>
</gene>